<evidence type="ECO:0000256" key="7">
    <source>
        <dbReference type="PROSITE-ProRule" id="PRU00423"/>
    </source>
</evidence>
<feature type="domain" description="PTS EIIB type-3" evidence="8">
    <location>
        <begin position="1"/>
        <end position="100"/>
    </location>
</feature>
<name>A0A318KIX4_9FIRM</name>
<dbReference type="PROSITE" id="PS51100">
    <property type="entry name" value="PTS_EIIB_TYPE_3"/>
    <property type="match status" value="1"/>
</dbReference>
<evidence type="ECO:0000256" key="2">
    <source>
        <dbReference type="ARBA" id="ARBA00022553"/>
    </source>
</evidence>
<sequence>MKNIVLLCSAGMSTSMLVTKMRAAAEAEGIACNIDAYGLSEASAMIPSAACVLLGPQVRFHLQKLQQQYPSVPMASIDMRMYGSMDGKGVFQQALKLIGE</sequence>
<evidence type="ECO:0000259" key="8">
    <source>
        <dbReference type="PROSITE" id="PS51100"/>
    </source>
</evidence>
<accession>A0A318KIX4</accession>
<dbReference type="EMBL" id="JALDAW010000023">
    <property type="protein sequence ID" value="MDY5169822.1"/>
    <property type="molecule type" value="Genomic_DNA"/>
</dbReference>
<dbReference type="Pfam" id="PF02302">
    <property type="entry name" value="PTS_IIB"/>
    <property type="match status" value="1"/>
</dbReference>
<dbReference type="EMBL" id="QJKH01000017">
    <property type="protein sequence ID" value="PXX75851.1"/>
    <property type="molecule type" value="Genomic_DNA"/>
</dbReference>
<keyword evidence="11" id="KW-1185">Reference proteome</keyword>
<keyword evidence="5" id="KW-0598">Phosphotransferase system</keyword>
<dbReference type="InterPro" id="IPR051819">
    <property type="entry name" value="PTS_sugar-specific_EIIB"/>
</dbReference>
<organism evidence="10 11">
    <name type="scientific">Dielma fastidiosa</name>
    <dbReference type="NCBI Taxonomy" id="1034346"/>
    <lineage>
        <taxon>Bacteria</taxon>
        <taxon>Bacillati</taxon>
        <taxon>Bacillota</taxon>
        <taxon>Erysipelotrichia</taxon>
        <taxon>Erysipelotrichales</taxon>
        <taxon>Erysipelotrichaceae</taxon>
        <taxon>Dielma</taxon>
    </lineage>
</organism>
<dbReference type="STRING" id="1034346.GCA_000313565_01023"/>
<evidence type="ECO:0000256" key="6">
    <source>
        <dbReference type="ARBA" id="ARBA00022777"/>
    </source>
</evidence>
<evidence type="ECO:0000313" key="9">
    <source>
        <dbReference type="EMBL" id="MDY5169822.1"/>
    </source>
</evidence>
<evidence type="ECO:0000313" key="10">
    <source>
        <dbReference type="EMBL" id="PXX75851.1"/>
    </source>
</evidence>
<feature type="modified residue" description="Phosphocysteine; by EIIA" evidence="7">
    <location>
        <position position="8"/>
    </location>
</feature>
<keyword evidence="6" id="KW-0418">Kinase</keyword>
<dbReference type="PANTHER" id="PTHR34581">
    <property type="entry name" value="PTS SYSTEM N,N'-DIACETYLCHITOBIOSE-SPECIFIC EIIB COMPONENT"/>
    <property type="match status" value="1"/>
</dbReference>
<comment type="caution">
    <text evidence="10">The sequence shown here is derived from an EMBL/GenBank/DDBJ whole genome shotgun (WGS) entry which is preliminary data.</text>
</comment>
<keyword evidence="3 9" id="KW-0762">Sugar transport</keyword>
<evidence type="ECO:0000256" key="4">
    <source>
        <dbReference type="ARBA" id="ARBA00022679"/>
    </source>
</evidence>
<protein>
    <submittedName>
        <fullName evidence="9">PTS sugar transporter subunit IIB</fullName>
    </submittedName>
    <submittedName>
        <fullName evidence="10">PTS system cellobiose-specific IIB component</fullName>
    </submittedName>
</protein>
<dbReference type="InterPro" id="IPR036095">
    <property type="entry name" value="PTS_EIIB-like_sf"/>
</dbReference>
<reference evidence="9" key="2">
    <citation type="submission" date="2022-03" db="EMBL/GenBank/DDBJ databases">
        <title>First case of bacteraemia caused by Dielma fastidiosa in a patient hospitalised with diverticulitis.</title>
        <authorList>
            <person name="Forman-Ankjaer B."/>
            <person name="Hvid-Jensen F."/>
            <person name="Kobel C.M."/>
            <person name="Greve T."/>
        </authorList>
    </citation>
    <scope>NUCLEOTIDE SEQUENCE</scope>
    <source>
        <strain evidence="9">AUH_DF_2021</strain>
    </source>
</reference>
<evidence type="ECO:0000256" key="1">
    <source>
        <dbReference type="ARBA" id="ARBA00022448"/>
    </source>
</evidence>
<keyword evidence="4" id="KW-0808">Transferase</keyword>
<dbReference type="SUPFAM" id="SSF52794">
    <property type="entry name" value="PTS system IIB component-like"/>
    <property type="match status" value="1"/>
</dbReference>
<dbReference type="PANTHER" id="PTHR34581:SF2">
    <property type="entry name" value="PTS SYSTEM N,N'-DIACETYLCHITOBIOSE-SPECIFIC EIIB COMPONENT"/>
    <property type="match status" value="1"/>
</dbReference>
<dbReference type="AlphaFoldDB" id="A0A318KIX4"/>
<dbReference type="OrthoDB" id="2186177at2"/>
<dbReference type="Gene3D" id="3.40.50.2300">
    <property type="match status" value="1"/>
</dbReference>
<dbReference type="Proteomes" id="UP001276902">
    <property type="component" value="Unassembled WGS sequence"/>
</dbReference>
<dbReference type="GO" id="GO:0008982">
    <property type="term" value="F:protein-N(PI)-phosphohistidine-sugar phosphotransferase activity"/>
    <property type="evidence" value="ECO:0007669"/>
    <property type="project" value="InterPro"/>
</dbReference>
<evidence type="ECO:0000313" key="11">
    <source>
        <dbReference type="Proteomes" id="UP000247612"/>
    </source>
</evidence>
<dbReference type="GO" id="GO:0009401">
    <property type="term" value="P:phosphoenolpyruvate-dependent sugar phosphotransferase system"/>
    <property type="evidence" value="ECO:0007669"/>
    <property type="project" value="UniProtKB-KW"/>
</dbReference>
<dbReference type="RefSeq" id="WP_022937337.1">
    <property type="nucleotide sequence ID" value="NZ_BAABZA010000001.1"/>
</dbReference>
<proteinExistence type="predicted"/>
<dbReference type="GO" id="GO:0016301">
    <property type="term" value="F:kinase activity"/>
    <property type="evidence" value="ECO:0007669"/>
    <property type="project" value="UniProtKB-KW"/>
</dbReference>
<evidence type="ECO:0000256" key="3">
    <source>
        <dbReference type="ARBA" id="ARBA00022597"/>
    </source>
</evidence>
<keyword evidence="2" id="KW-0597">Phosphoprotein</keyword>
<dbReference type="Proteomes" id="UP000247612">
    <property type="component" value="Unassembled WGS sequence"/>
</dbReference>
<reference evidence="10 11" key="1">
    <citation type="submission" date="2018-05" db="EMBL/GenBank/DDBJ databases">
        <title>Genomic Encyclopedia of Type Strains, Phase IV (KMG-IV): sequencing the most valuable type-strain genomes for metagenomic binning, comparative biology and taxonomic classification.</title>
        <authorList>
            <person name="Goeker M."/>
        </authorList>
    </citation>
    <scope>NUCLEOTIDE SEQUENCE [LARGE SCALE GENOMIC DNA]</scope>
    <source>
        <strain evidence="10 11">JC118</strain>
    </source>
</reference>
<dbReference type="CDD" id="cd05564">
    <property type="entry name" value="PTS_IIB_chitobiose_lichenan"/>
    <property type="match status" value="1"/>
</dbReference>
<dbReference type="InterPro" id="IPR003501">
    <property type="entry name" value="PTS_EIIB_2/3"/>
</dbReference>
<evidence type="ECO:0000256" key="5">
    <source>
        <dbReference type="ARBA" id="ARBA00022683"/>
    </source>
</evidence>
<keyword evidence="1" id="KW-0813">Transport</keyword>
<gene>
    <name evidence="10" type="ORF">DES51_11735</name>
    <name evidence="9" type="ORF">MQE39_17020</name>
</gene>
<dbReference type="InterPro" id="IPR013012">
    <property type="entry name" value="PTS_EIIB_3"/>
</dbReference>